<keyword evidence="3" id="KW-0560">Oxidoreductase</keyword>
<proteinExistence type="predicted"/>
<dbReference type="AlphaFoldDB" id="A0A7C8FXP9"/>
<keyword evidence="1" id="KW-0285">Flavoprotein</keyword>
<keyword evidence="2" id="KW-0288">FMN</keyword>
<evidence type="ECO:0000256" key="2">
    <source>
        <dbReference type="ARBA" id="ARBA00022643"/>
    </source>
</evidence>
<dbReference type="PANTHER" id="PTHR43408">
    <property type="entry name" value="FMN REDUCTASE (NADPH)"/>
    <property type="match status" value="1"/>
</dbReference>
<evidence type="ECO:0000313" key="6">
    <source>
        <dbReference type="Proteomes" id="UP000481339"/>
    </source>
</evidence>
<name>A0A7C8FXP9_9MICO</name>
<gene>
    <name evidence="5" type="ORF">F8O02_07330</name>
</gene>
<accession>A0A7C8FXP9</accession>
<dbReference type="Pfam" id="PF03358">
    <property type="entry name" value="FMN_red"/>
    <property type="match status" value="1"/>
</dbReference>
<evidence type="ECO:0000256" key="3">
    <source>
        <dbReference type="ARBA" id="ARBA00023002"/>
    </source>
</evidence>
<dbReference type="Proteomes" id="UP000481339">
    <property type="component" value="Unassembled WGS sequence"/>
</dbReference>
<dbReference type="EMBL" id="WBKA01000005">
    <property type="protein sequence ID" value="KAB1631743.1"/>
    <property type="molecule type" value="Genomic_DNA"/>
</dbReference>
<dbReference type="RefSeq" id="WP_158036596.1">
    <property type="nucleotide sequence ID" value="NZ_BAAAZV010000011.1"/>
</dbReference>
<evidence type="ECO:0000259" key="4">
    <source>
        <dbReference type="Pfam" id="PF03358"/>
    </source>
</evidence>
<feature type="domain" description="NADPH-dependent FMN reductase-like" evidence="4">
    <location>
        <begin position="20"/>
        <end position="167"/>
    </location>
</feature>
<dbReference type="OrthoDB" id="1643408at2"/>
<dbReference type="InterPro" id="IPR051814">
    <property type="entry name" value="NAD(P)H-dep_FMN_reductase"/>
</dbReference>
<comment type="caution">
    <text evidence="5">The sequence shown here is derived from an EMBL/GenBank/DDBJ whole genome shotgun (WGS) entry which is preliminary data.</text>
</comment>
<evidence type="ECO:0000256" key="1">
    <source>
        <dbReference type="ARBA" id="ARBA00022630"/>
    </source>
</evidence>
<dbReference type="InterPro" id="IPR005025">
    <property type="entry name" value="FMN_Rdtase-like_dom"/>
</dbReference>
<dbReference type="GO" id="GO:0016491">
    <property type="term" value="F:oxidoreductase activity"/>
    <property type="evidence" value="ECO:0007669"/>
    <property type="project" value="UniProtKB-KW"/>
</dbReference>
<protein>
    <submittedName>
        <fullName evidence="5">FMN reductase</fullName>
    </submittedName>
</protein>
<keyword evidence="6" id="KW-1185">Reference proteome</keyword>
<sequence length="219" mass="23650">MSVREEIDRIDRPFPGRPVRVVAVNGAYSTGGRTDTLVRDILQETRRQLADAGHGMTATTIDVARLGQGFTGALEPDDLTPEVAAVFDQVAGADLLVAASPVFRGSYSGLFKHFFDLIDQYALADRPVLLAATGGSDRHTLMIDHELRPLFAFLQAHVAPVSVFASAGDFAGGLLLNPDVRARIELAVRGILPVVLLDVTREDRAGRRQVVDESQLPPL</sequence>
<organism evidence="5 6">
    <name type="scientific">Pseudoclavibacter caeni</name>
    <dbReference type="NCBI Taxonomy" id="908846"/>
    <lineage>
        <taxon>Bacteria</taxon>
        <taxon>Bacillati</taxon>
        <taxon>Actinomycetota</taxon>
        <taxon>Actinomycetes</taxon>
        <taxon>Micrococcales</taxon>
        <taxon>Microbacteriaceae</taxon>
        <taxon>Pseudoclavibacter</taxon>
    </lineage>
</organism>
<reference evidence="5 6" key="1">
    <citation type="submission" date="2019-09" db="EMBL/GenBank/DDBJ databases">
        <title>Phylogeny of genus Pseudoclavibacter and closely related genus.</title>
        <authorList>
            <person name="Li Y."/>
        </authorList>
    </citation>
    <scope>NUCLEOTIDE SEQUENCE [LARGE SCALE GENOMIC DNA]</scope>
    <source>
        <strain evidence="5 6">JCM 16921</strain>
    </source>
</reference>
<dbReference type="PANTHER" id="PTHR43408:SF2">
    <property type="entry name" value="FMN REDUCTASE (NADPH)"/>
    <property type="match status" value="1"/>
</dbReference>
<dbReference type="InterPro" id="IPR029039">
    <property type="entry name" value="Flavoprotein-like_sf"/>
</dbReference>
<dbReference type="SUPFAM" id="SSF52218">
    <property type="entry name" value="Flavoproteins"/>
    <property type="match status" value="1"/>
</dbReference>
<dbReference type="Gene3D" id="3.40.50.360">
    <property type="match status" value="1"/>
</dbReference>
<evidence type="ECO:0000313" key="5">
    <source>
        <dbReference type="EMBL" id="KAB1631743.1"/>
    </source>
</evidence>